<dbReference type="PANTHER" id="PTHR31569">
    <property type="entry name" value="SWIM-TYPE DOMAIN-CONTAINING PROTEIN"/>
    <property type="match status" value="1"/>
</dbReference>
<feature type="compositionally biased region" description="Polar residues" evidence="1">
    <location>
        <begin position="343"/>
        <end position="356"/>
    </location>
</feature>
<dbReference type="PANTHER" id="PTHR31569:SF4">
    <property type="entry name" value="SWIM-TYPE DOMAIN-CONTAINING PROTEIN"/>
    <property type="match status" value="1"/>
</dbReference>
<protein>
    <submittedName>
        <fullName evidence="3">Ovarian tumour, otubain</fullName>
    </submittedName>
</protein>
<organism evidence="3">
    <name type="scientific">Medicago truncatula</name>
    <name type="common">Barrel medic</name>
    <name type="synonym">Medicago tribuloides</name>
    <dbReference type="NCBI Taxonomy" id="3880"/>
    <lineage>
        <taxon>Eukaryota</taxon>
        <taxon>Viridiplantae</taxon>
        <taxon>Streptophyta</taxon>
        <taxon>Embryophyta</taxon>
        <taxon>Tracheophyta</taxon>
        <taxon>Spermatophyta</taxon>
        <taxon>Magnoliopsida</taxon>
        <taxon>eudicotyledons</taxon>
        <taxon>Gunneridae</taxon>
        <taxon>Pentapetalae</taxon>
        <taxon>rosids</taxon>
        <taxon>fabids</taxon>
        <taxon>Fabales</taxon>
        <taxon>Fabaceae</taxon>
        <taxon>Papilionoideae</taxon>
        <taxon>50 kb inversion clade</taxon>
        <taxon>NPAAA clade</taxon>
        <taxon>Hologalegina</taxon>
        <taxon>IRL clade</taxon>
        <taxon>Trifolieae</taxon>
        <taxon>Medicago</taxon>
    </lineage>
</organism>
<dbReference type="PROSITE" id="PS50802">
    <property type="entry name" value="OTU"/>
    <property type="match status" value="1"/>
</dbReference>
<reference evidence="3" key="2">
    <citation type="submission" date="2007-03" db="EMBL/GenBank/DDBJ databases">
        <authorList>
            <consortium name="The International Medicago Genome Annotation Group"/>
        </authorList>
    </citation>
    <scope>NUCLEOTIDE SEQUENCE</scope>
</reference>
<proteinExistence type="predicted"/>
<dbReference type="InterPro" id="IPR003323">
    <property type="entry name" value="OTU_dom"/>
</dbReference>
<name>A2Q3G4_MEDTR</name>
<dbReference type="CDD" id="cd22744">
    <property type="entry name" value="OTU"/>
    <property type="match status" value="1"/>
</dbReference>
<feature type="domain" description="OTU" evidence="2">
    <location>
        <begin position="403"/>
        <end position="449"/>
    </location>
</feature>
<evidence type="ECO:0000259" key="2">
    <source>
        <dbReference type="PROSITE" id="PS50802"/>
    </source>
</evidence>
<dbReference type="Gene3D" id="3.90.70.80">
    <property type="match status" value="1"/>
</dbReference>
<dbReference type="EMBL" id="AC155882">
    <property type="protein sequence ID" value="ABN08164.1"/>
    <property type="molecule type" value="Genomic_DNA"/>
</dbReference>
<dbReference type="AlphaFoldDB" id="A2Q3G4"/>
<sequence>MSLMKAVANVFPESYAMNCYFHVQANVKQRCVLDCKYPLGKKDGKEVKPRDVVEKIMRVWKAMVESPTQELYANALVEFKDSCSDFPLFNNYVMTTLNEVKEKIVRAWTNHVLHLGCRTTNRVESAHALLKKYLDNSVGDLGTCWKKIHDMLLLQFTAIQTTFGQNVSVLEHRFKDVTLYSGLGGHVSRYALDNNVLEETRCMETLCMDNDICGCVQRTFYGLLCACEIATKHLEEKSILLDEIHHHWHRLRMAEESNEVDFCVEVELKAILERPKKLHFQMKLEVKEGLRQLAFPETTMMSPPPRKVPTKGAKKKVDIARSKGKITSTSRIPSSWEIVDFQNPDSQLSPSPTTSSYKRKKGARLGKTSLNPLPPPSRYPKPKAISAMRHIDYMSRFMLPFIKKVVDVIGDGHCGFRAIAEFMGLIEKNHIMIRTHLIQELKDHIDDYV</sequence>
<accession>A2Q3G4</accession>
<reference evidence="3" key="1">
    <citation type="submission" date="2005-01" db="EMBL/GenBank/DDBJ databases">
        <authorList>
            <person name="Town C.D."/>
        </authorList>
    </citation>
    <scope>NUCLEOTIDE SEQUENCE</scope>
</reference>
<dbReference type="InterPro" id="IPR052579">
    <property type="entry name" value="Zinc_finger_SWIM"/>
</dbReference>
<evidence type="ECO:0000256" key="1">
    <source>
        <dbReference type="SAM" id="MobiDB-lite"/>
    </source>
</evidence>
<gene>
    <name evidence="3" type="ORF">MtrDRAFT_AC155882g38v2</name>
</gene>
<evidence type="ECO:0000313" key="3">
    <source>
        <dbReference type="EMBL" id="ABN08164.1"/>
    </source>
</evidence>
<feature type="region of interest" description="Disordered" evidence="1">
    <location>
        <begin position="341"/>
        <end position="381"/>
    </location>
</feature>